<dbReference type="AlphaFoldDB" id="A0A429ZYN6"/>
<dbReference type="InterPro" id="IPR010161">
    <property type="entry name" value="Peptidase_M20B"/>
</dbReference>
<dbReference type="Pfam" id="PF07687">
    <property type="entry name" value="M20_dimer"/>
    <property type="match status" value="1"/>
</dbReference>
<protein>
    <recommendedName>
        <fullName evidence="7">Peptidase T</fullName>
        <ecNumber evidence="7">3.4.11.4</ecNumber>
    </recommendedName>
</protein>
<dbReference type="SUPFAM" id="SSF55031">
    <property type="entry name" value="Bacterial exopeptidase dimerisation domain"/>
    <property type="match status" value="1"/>
</dbReference>
<organism evidence="9 10">
    <name type="scientific">Vagococcus vulneris</name>
    <dbReference type="NCBI Taxonomy" id="1977869"/>
    <lineage>
        <taxon>Bacteria</taxon>
        <taxon>Bacillati</taxon>
        <taxon>Bacillota</taxon>
        <taxon>Bacilli</taxon>
        <taxon>Lactobacillales</taxon>
        <taxon>Enterococcaceae</taxon>
        <taxon>Vagococcus</taxon>
    </lineage>
</organism>
<dbReference type="NCBIfam" id="NF003976">
    <property type="entry name" value="PRK05469.1"/>
    <property type="match status" value="1"/>
</dbReference>
<evidence type="ECO:0000313" key="9">
    <source>
        <dbReference type="EMBL" id="RST99099.1"/>
    </source>
</evidence>
<dbReference type="Gene3D" id="3.30.70.360">
    <property type="match status" value="1"/>
</dbReference>
<dbReference type="InterPro" id="IPR001261">
    <property type="entry name" value="ArgE/DapE_CS"/>
</dbReference>
<dbReference type="InterPro" id="IPR011650">
    <property type="entry name" value="Peptidase_M20_dimer"/>
</dbReference>
<dbReference type="EMBL" id="NGJS01000006">
    <property type="protein sequence ID" value="RST99099.1"/>
    <property type="molecule type" value="Genomic_DNA"/>
</dbReference>
<dbReference type="PANTHER" id="PTHR42994">
    <property type="entry name" value="PEPTIDASE T"/>
    <property type="match status" value="1"/>
</dbReference>
<comment type="cofactor">
    <cofactor evidence="2">
        <name>Zn(2+)</name>
        <dbReference type="ChEBI" id="CHEBI:29105"/>
    </cofactor>
</comment>
<dbReference type="NCBIfam" id="TIGR01882">
    <property type="entry name" value="peptidase-T"/>
    <property type="match status" value="1"/>
</dbReference>
<dbReference type="Gene3D" id="3.40.630.10">
    <property type="entry name" value="Zn peptidases"/>
    <property type="match status" value="1"/>
</dbReference>
<keyword evidence="6" id="KW-0862">Zinc</keyword>
<keyword evidence="10" id="KW-1185">Reference proteome</keyword>
<accession>A0A429ZYN6</accession>
<evidence type="ECO:0000256" key="7">
    <source>
        <dbReference type="NCBIfam" id="TIGR01882"/>
    </source>
</evidence>
<keyword evidence="3" id="KW-0645">Protease</keyword>
<reference evidence="9 10" key="1">
    <citation type="submission" date="2017-05" db="EMBL/GenBank/DDBJ databases">
        <title>Vagococcus spp. assemblies.</title>
        <authorList>
            <person name="Gulvik C.A."/>
        </authorList>
    </citation>
    <scope>NUCLEOTIDE SEQUENCE [LARGE SCALE GENOMIC DNA]</scope>
    <source>
        <strain evidence="9 10">SS1995</strain>
    </source>
</reference>
<evidence type="ECO:0000256" key="6">
    <source>
        <dbReference type="ARBA" id="ARBA00022833"/>
    </source>
</evidence>
<dbReference type="SUPFAM" id="SSF53187">
    <property type="entry name" value="Zn-dependent exopeptidases"/>
    <property type="match status" value="1"/>
</dbReference>
<evidence type="ECO:0000256" key="3">
    <source>
        <dbReference type="ARBA" id="ARBA00022438"/>
    </source>
</evidence>
<evidence type="ECO:0000256" key="5">
    <source>
        <dbReference type="ARBA" id="ARBA00022801"/>
    </source>
</evidence>
<keyword evidence="5" id="KW-0378">Hydrolase</keyword>
<evidence type="ECO:0000313" key="10">
    <source>
        <dbReference type="Proteomes" id="UP000287857"/>
    </source>
</evidence>
<sequence>MSKILERFLRYVKINTRSDANSLTIPTTSGQTELLLILQEELEQQGLSKIKYNTKNAFLTGCLTKNTENMIPAIGFIAHVDTADFPADFAYTVDSGRIGHFEYETFNAAKAILTISGTSVHPGTAYGMMVNALKIAYQIDSCLPQMDVPEHTKGYEGFYLLHDLSGTISCAQMTYIIRDHDQVLFAHRKNELKRIVAELNRQFDSPRISLEMKDQYYNMKEVIMQQMRCVDLALHTMKKNQIEPIITPFRGGTDGSKISLMGLPTPNIFTGGENFHGQYEFITLEAMELTANILIEIVKENVVFYNSCANIR</sequence>
<comment type="caution">
    <text evidence="9">The sequence shown here is derived from an EMBL/GenBank/DDBJ whole genome shotgun (WGS) entry which is preliminary data.</text>
</comment>
<dbReference type="GO" id="GO:0008270">
    <property type="term" value="F:zinc ion binding"/>
    <property type="evidence" value="ECO:0007669"/>
    <property type="project" value="InterPro"/>
</dbReference>
<dbReference type="PANTHER" id="PTHR42994:SF1">
    <property type="entry name" value="PEPTIDASE T"/>
    <property type="match status" value="1"/>
</dbReference>
<keyword evidence="4" id="KW-0479">Metal-binding</keyword>
<dbReference type="RefSeq" id="WP_125983729.1">
    <property type="nucleotide sequence ID" value="NZ_NGJS01000006.1"/>
</dbReference>
<evidence type="ECO:0000256" key="2">
    <source>
        <dbReference type="ARBA" id="ARBA00001947"/>
    </source>
</evidence>
<evidence type="ECO:0000256" key="4">
    <source>
        <dbReference type="ARBA" id="ARBA00022723"/>
    </source>
</evidence>
<proteinExistence type="predicted"/>
<dbReference type="GO" id="GO:0005829">
    <property type="term" value="C:cytosol"/>
    <property type="evidence" value="ECO:0007669"/>
    <property type="project" value="TreeGrafter"/>
</dbReference>
<dbReference type="EC" id="3.4.11.4" evidence="7"/>
<dbReference type="OrthoDB" id="9804934at2"/>
<keyword evidence="3" id="KW-0031">Aminopeptidase</keyword>
<dbReference type="InterPro" id="IPR036264">
    <property type="entry name" value="Bact_exopeptidase_dim_dom"/>
</dbReference>
<dbReference type="GO" id="GO:0006508">
    <property type="term" value="P:proteolysis"/>
    <property type="evidence" value="ECO:0007669"/>
    <property type="project" value="UniProtKB-UniRule"/>
</dbReference>
<dbReference type="Proteomes" id="UP000287857">
    <property type="component" value="Unassembled WGS sequence"/>
</dbReference>
<evidence type="ECO:0000256" key="1">
    <source>
        <dbReference type="ARBA" id="ARBA00000870"/>
    </source>
</evidence>
<dbReference type="GO" id="GO:0045148">
    <property type="term" value="F:tripeptide aminopeptidase activity"/>
    <property type="evidence" value="ECO:0007669"/>
    <property type="project" value="UniProtKB-UniRule"/>
</dbReference>
<name>A0A429ZYN6_9ENTE</name>
<gene>
    <name evidence="9" type="ORF">CBF37_05385</name>
</gene>
<evidence type="ECO:0000259" key="8">
    <source>
        <dbReference type="Pfam" id="PF07687"/>
    </source>
</evidence>
<dbReference type="PROSITE" id="PS00758">
    <property type="entry name" value="ARGE_DAPE_CPG2_1"/>
    <property type="match status" value="1"/>
</dbReference>
<comment type="catalytic activity">
    <reaction evidence="1">
        <text>Release of the N-terminal residue from a tripeptide.</text>
        <dbReference type="EC" id="3.4.11.4"/>
    </reaction>
</comment>
<dbReference type="GO" id="GO:0006518">
    <property type="term" value="P:peptide metabolic process"/>
    <property type="evidence" value="ECO:0007669"/>
    <property type="project" value="InterPro"/>
</dbReference>
<feature type="domain" description="Peptidase M20 dimerisation" evidence="8">
    <location>
        <begin position="103"/>
        <end position="201"/>
    </location>
</feature>